<keyword evidence="3" id="KW-1185">Reference proteome</keyword>
<proteinExistence type="predicted"/>
<dbReference type="RefSeq" id="WP_179397709.1">
    <property type="nucleotide sequence ID" value="NZ_BBRC01000014.1"/>
</dbReference>
<gene>
    <name evidence="2" type="ORF">BKA03_001028</name>
</gene>
<dbReference type="AlphaFoldDB" id="A0A7Y9Z8T5"/>
<protein>
    <submittedName>
        <fullName evidence="2">Uncharacterized protein</fullName>
    </submittedName>
</protein>
<organism evidence="2 3">
    <name type="scientific">Demequina lutea</name>
    <dbReference type="NCBI Taxonomy" id="431489"/>
    <lineage>
        <taxon>Bacteria</taxon>
        <taxon>Bacillati</taxon>
        <taxon>Actinomycetota</taxon>
        <taxon>Actinomycetes</taxon>
        <taxon>Micrococcales</taxon>
        <taxon>Demequinaceae</taxon>
        <taxon>Demequina</taxon>
    </lineage>
</organism>
<dbReference type="EMBL" id="JACBZO010000001">
    <property type="protein sequence ID" value="NYI40909.1"/>
    <property type="molecule type" value="Genomic_DNA"/>
</dbReference>
<dbReference type="Proteomes" id="UP000547973">
    <property type="component" value="Unassembled WGS sequence"/>
</dbReference>
<reference evidence="2 3" key="1">
    <citation type="submission" date="2020-07" db="EMBL/GenBank/DDBJ databases">
        <title>Sequencing the genomes of 1000 actinobacteria strains.</title>
        <authorList>
            <person name="Klenk H.-P."/>
        </authorList>
    </citation>
    <scope>NUCLEOTIDE SEQUENCE [LARGE SCALE GENOMIC DNA]</scope>
    <source>
        <strain evidence="2 3">DSM 19970</strain>
    </source>
</reference>
<evidence type="ECO:0000256" key="1">
    <source>
        <dbReference type="SAM" id="MobiDB-lite"/>
    </source>
</evidence>
<evidence type="ECO:0000313" key="2">
    <source>
        <dbReference type="EMBL" id="NYI40909.1"/>
    </source>
</evidence>
<feature type="region of interest" description="Disordered" evidence="1">
    <location>
        <begin position="1"/>
        <end position="25"/>
    </location>
</feature>
<name>A0A7Y9Z8T5_9MICO</name>
<sequence>MAINRDWHEAHRMPKNPTRDQRGEWHAAHVDECGCRTPSDKEQALIDAYREARNR</sequence>
<evidence type="ECO:0000313" key="3">
    <source>
        <dbReference type="Proteomes" id="UP000547973"/>
    </source>
</evidence>
<comment type="caution">
    <text evidence="2">The sequence shown here is derived from an EMBL/GenBank/DDBJ whole genome shotgun (WGS) entry which is preliminary data.</text>
</comment>
<accession>A0A7Y9Z8T5</accession>